<dbReference type="EMBL" id="OU963895">
    <property type="protein sequence ID" value="CAH2985041.1"/>
    <property type="molecule type" value="Genomic_DNA"/>
</dbReference>
<evidence type="ECO:0000313" key="3">
    <source>
        <dbReference type="Proteomes" id="UP001153292"/>
    </source>
</evidence>
<protein>
    <submittedName>
        <fullName evidence="2">Uncharacterized protein</fullName>
    </submittedName>
</protein>
<gene>
    <name evidence="2" type="ORF">CHILSU_LOCUS4930</name>
</gene>
<feature type="compositionally biased region" description="Pro residues" evidence="1">
    <location>
        <begin position="411"/>
        <end position="421"/>
    </location>
</feature>
<evidence type="ECO:0000313" key="2">
    <source>
        <dbReference type="EMBL" id="CAH2985041.1"/>
    </source>
</evidence>
<sequence length="438" mass="50545">MVLLIYISRSSAIVIKMSSRKVEDAHVRMLAQLLVQSGLDCVKTPPASTESSSMTEEFEEHADALEEAQLVPEGEEVEEEQVPIIVEELQEEMPEIFPTPSLRRLIPDKTRKLEEQNRIHVLPDEFKTDIDPSAIPKISKTAPKKYIDMLADIVGCKEYKSSLAEFWFLDTLANLLRRAQEDKLDRPIQAVLILWFCEWIKEIQNFDAADRERMMKRFQDNMLCTARFIGEQEHIPTPAQAGVYYKAPEETSGVQDTKTTATATAVESKHLVTFVGTAYECVLRDLTKIIHYIFDLFSTDYQYELVRSVFAYPPDYLLIDTPYQIQNPKRLYAPLKVKPKKEKSPKRDLKSAKGKKKEVDTEEYLALLELMQRDEREQEERELHDMESWNRRAHILPLQAVATSQLFDRIWPPPPPEPVPEPESEPKPKKGKNLSSKK</sequence>
<name>A0ABN8L7S3_CHISP</name>
<dbReference type="Proteomes" id="UP001153292">
    <property type="component" value="Chromosome 2"/>
</dbReference>
<organism evidence="2 3">
    <name type="scientific">Chilo suppressalis</name>
    <name type="common">Asiatic rice borer moth</name>
    <dbReference type="NCBI Taxonomy" id="168631"/>
    <lineage>
        <taxon>Eukaryota</taxon>
        <taxon>Metazoa</taxon>
        <taxon>Ecdysozoa</taxon>
        <taxon>Arthropoda</taxon>
        <taxon>Hexapoda</taxon>
        <taxon>Insecta</taxon>
        <taxon>Pterygota</taxon>
        <taxon>Neoptera</taxon>
        <taxon>Endopterygota</taxon>
        <taxon>Lepidoptera</taxon>
        <taxon>Glossata</taxon>
        <taxon>Ditrysia</taxon>
        <taxon>Pyraloidea</taxon>
        <taxon>Crambidae</taxon>
        <taxon>Crambinae</taxon>
        <taxon>Chilo</taxon>
    </lineage>
</organism>
<keyword evidence="3" id="KW-1185">Reference proteome</keyword>
<feature type="region of interest" description="Disordered" evidence="1">
    <location>
        <begin position="334"/>
        <end position="355"/>
    </location>
</feature>
<reference evidence="2" key="1">
    <citation type="submission" date="2021-12" db="EMBL/GenBank/DDBJ databases">
        <authorList>
            <person name="King R."/>
        </authorList>
    </citation>
    <scope>NUCLEOTIDE SEQUENCE</scope>
</reference>
<proteinExistence type="predicted"/>
<feature type="compositionally biased region" description="Basic residues" evidence="1">
    <location>
        <begin position="429"/>
        <end position="438"/>
    </location>
</feature>
<accession>A0ABN8L7S3</accession>
<feature type="region of interest" description="Disordered" evidence="1">
    <location>
        <begin position="406"/>
        <end position="438"/>
    </location>
</feature>
<evidence type="ECO:0000256" key="1">
    <source>
        <dbReference type="SAM" id="MobiDB-lite"/>
    </source>
</evidence>